<feature type="region of interest" description="Disordered" evidence="8">
    <location>
        <begin position="478"/>
        <end position="556"/>
    </location>
</feature>
<accession>A0A3P8SLU4</accession>
<proteinExistence type="predicted"/>
<dbReference type="GO" id="GO:0000978">
    <property type="term" value="F:RNA polymerase II cis-regulatory region sequence-specific DNA binding"/>
    <property type="evidence" value="ECO:0007669"/>
    <property type="project" value="TreeGrafter"/>
</dbReference>
<feature type="region of interest" description="Disordered" evidence="8">
    <location>
        <begin position="121"/>
        <end position="415"/>
    </location>
</feature>
<dbReference type="FunFam" id="1.10.10.10:FF:000135">
    <property type="entry name" value="forkhead box protein G1"/>
    <property type="match status" value="1"/>
</dbReference>
<feature type="compositionally biased region" description="Low complexity" evidence="8">
    <location>
        <begin position="217"/>
        <end position="231"/>
    </location>
</feature>
<dbReference type="Pfam" id="PF00250">
    <property type="entry name" value="Forkhead"/>
    <property type="match status" value="1"/>
</dbReference>
<dbReference type="Gene3D" id="1.10.10.10">
    <property type="entry name" value="Winged helix-like DNA-binding domain superfamily/Winged helix DNA-binding domain"/>
    <property type="match status" value="1"/>
</dbReference>
<feature type="compositionally biased region" description="Low complexity" evidence="8">
    <location>
        <begin position="493"/>
        <end position="504"/>
    </location>
</feature>
<evidence type="ECO:0000256" key="6">
    <source>
        <dbReference type="ARBA" id="ARBA00034868"/>
    </source>
</evidence>
<dbReference type="PRINTS" id="PR00053">
    <property type="entry name" value="FORKHEAD"/>
</dbReference>
<evidence type="ECO:0000256" key="5">
    <source>
        <dbReference type="ARBA" id="ARBA00023242"/>
    </source>
</evidence>
<protein>
    <recommendedName>
        <fullName evidence="6">Forkhead box protein G1</fullName>
    </recommendedName>
</protein>
<name>A0A3P8SLU4_AMPPE</name>
<keyword evidence="11" id="KW-1185">Reference proteome</keyword>
<evidence type="ECO:0000313" key="11">
    <source>
        <dbReference type="Proteomes" id="UP000265080"/>
    </source>
</evidence>
<dbReference type="STRING" id="161767.ENSAPEP00000013398"/>
<feature type="compositionally biased region" description="Low complexity" evidence="8">
    <location>
        <begin position="674"/>
        <end position="687"/>
    </location>
</feature>
<keyword evidence="3 7" id="KW-0238">DNA-binding</keyword>
<dbReference type="PANTHER" id="PTHR46078:SF4">
    <property type="entry name" value="FORKHEAD BOX J2"/>
    <property type="match status" value="1"/>
</dbReference>
<evidence type="ECO:0000256" key="4">
    <source>
        <dbReference type="ARBA" id="ARBA00023163"/>
    </source>
</evidence>
<dbReference type="GeneTree" id="ENSGT00940000166343"/>
<keyword evidence="5 7" id="KW-0539">Nucleus</keyword>
<feature type="compositionally biased region" description="Pro residues" evidence="8">
    <location>
        <begin position="232"/>
        <end position="411"/>
    </location>
</feature>
<feature type="compositionally biased region" description="Polar residues" evidence="8">
    <location>
        <begin position="478"/>
        <end position="492"/>
    </location>
</feature>
<dbReference type="InterPro" id="IPR018122">
    <property type="entry name" value="TF_fork_head_CS_1"/>
</dbReference>
<dbReference type="SUPFAM" id="SSF46785">
    <property type="entry name" value="Winged helix' DNA-binding domain"/>
    <property type="match status" value="1"/>
</dbReference>
<dbReference type="CDD" id="cd20024">
    <property type="entry name" value="FH_FOXJ2-like"/>
    <property type="match status" value="1"/>
</dbReference>
<feature type="compositionally biased region" description="Pro residues" evidence="8">
    <location>
        <begin position="505"/>
        <end position="517"/>
    </location>
</feature>
<feature type="compositionally biased region" description="Acidic residues" evidence="8">
    <location>
        <begin position="693"/>
        <end position="705"/>
    </location>
</feature>
<dbReference type="Ensembl" id="ENSAPET00000013756.1">
    <property type="protein sequence ID" value="ENSAPEP00000013398.1"/>
    <property type="gene ID" value="ENSAPEG00000009557.1"/>
</dbReference>
<comment type="subcellular location">
    <subcellularLocation>
        <location evidence="1 7">Nucleus</location>
    </subcellularLocation>
</comment>
<dbReference type="GO" id="GO:0005634">
    <property type="term" value="C:nucleus"/>
    <property type="evidence" value="ECO:0007669"/>
    <property type="project" value="UniProtKB-SubCell"/>
</dbReference>
<keyword evidence="4" id="KW-0804">Transcription</keyword>
<dbReference type="PROSITE" id="PS00658">
    <property type="entry name" value="FORK_HEAD_2"/>
    <property type="match status" value="1"/>
</dbReference>
<feature type="DNA-binding region" description="Fork-head" evidence="7">
    <location>
        <begin position="62"/>
        <end position="139"/>
    </location>
</feature>
<dbReference type="SMART" id="SM00339">
    <property type="entry name" value="FH"/>
    <property type="match status" value="1"/>
</dbReference>
<dbReference type="PRINTS" id="PR01217">
    <property type="entry name" value="PRICHEXTENSN"/>
</dbReference>
<reference evidence="10" key="2">
    <citation type="submission" date="2025-08" db="UniProtKB">
        <authorList>
            <consortium name="Ensembl"/>
        </authorList>
    </citation>
    <scope>IDENTIFICATION</scope>
</reference>
<keyword evidence="2" id="KW-0805">Transcription regulation</keyword>
<evidence type="ECO:0000256" key="2">
    <source>
        <dbReference type="ARBA" id="ARBA00023015"/>
    </source>
</evidence>
<organism evidence="10 11">
    <name type="scientific">Amphiprion percula</name>
    <name type="common">Orange clownfish</name>
    <name type="synonym">Lutjanus percula</name>
    <dbReference type="NCBI Taxonomy" id="161767"/>
    <lineage>
        <taxon>Eukaryota</taxon>
        <taxon>Metazoa</taxon>
        <taxon>Chordata</taxon>
        <taxon>Craniata</taxon>
        <taxon>Vertebrata</taxon>
        <taxon>Euteleostomi</taxon>
        <taxon>Actinopterygii</taxon>
        <taxon>Neopterygii</taxon>
        <taxon>Teleostei</taxon>
        <taxon>Neoteleostei</taxon>
        <taxon>Acanthomorphata</taxon>
        <taxon>Ovalentaria</taxon>
        <taxon>Pomacentridae</taxon>
        <taxon>Amphiprion</taxon>
    </lineage>
</organism>
<feature type="compositionally biased region" description="Pro residues" evidence="8">
    <location>
        <begin position="178"/>
        <end position="189"/>
    </location>
</feature>
<feature type="region of interest" description="Disordered" evidence="8">
    <location>
        <begin position="22"/>
        <end position="62"/>
    </location>
</feature>
<evidence type="ECO:0000256" key="1">
    <source>
        <dbReference type="ARBA" id="ARBA00004123"/>
    </source>
</evidence>
<dbReference type="PROSITE" id="PS00657">
    <property type="entry name" value="FORK_HEAD_1"/>
    <property type="match status" value="1"/>
</dbReference>
<evidence type="ECO:0000256" key="8">
    <source>
        <dbReference type="SAM" id="MobiDB-lite"/>
    </source>
</evidence>
<reference evidence="10 11" key="1">
    <citation type="submission" date="2018-03" db="EMBL/GenBank/DDBJ databases">
        <title>Finding Nemo's genes: A chromosome-scale reference assembly of the genome of the orange clownfish Amphiprion percula.</title>
        <authorList>
            <person name="Lehmann R."/>
        </authorList>
    </citation>
    <scope>NUCLEOTIDE SEQUENCE</scope>
</reference>
<dbReference type="InterPro" id="IPR001766">
    <property type="entry name" value="Fork_head_dom"/>
</dbReference>
<evidence type="ECO:0000256" key="7">
    <source>
        <dbReference type="PROSITE-ProRule" id="PRU00089"/>
    </source>
</evidence>
<feature type="compositionally biased region" description="Low complexity" evidence="8">
    <location>
        <begin position="190"/>
        <end position="200"/>
    </location>
</feature>
<evidence type="ECO:0000256" key="3">
    <source>
        <dbReference type="ARBA" id="ARBA00023125"/>
    </source>
</evidence>
<evidence type="ECO:0000313" key="10">
    <source>
        <dbReference type="Ensembl" id="ENSAPEP00000013398.1"/>
    </source>
</evidence>
<dbReference type="OMA" id="CKQPSPY"/>
<feature type="domain" description="Fork-head" evidence="9">
    <location>
        <begin position="62"/>
        <end position="139"/>
    </location>
</feature>
<dbReference type="Proteomes" id="UP000265080">
    <property type="component" value="Chromosome 7"/>
</dbReference>
<dbReference type="GO" id="GO:0000981">
    <property type="term" value="F:DNA-binding transcription factor activity, RNA polymerase II-specific"/>
    <property type="evidence" value="ECO:0007669"/>
    <property type="project" value="TreeGrafter"/>
</dbReference>
<feature type="compositionally biased region" description="Basic and acidic residues" evidence="8">
    <location>
        <begin position="25"/>
        <end position="46"/>
    </location>
</feature>
<dbReference type="PANTHER" id="PTHR46078">
    <property type="entry name" value="FORKHEAD BOX PROTEIN J2 FAMILY MEMBER"/>
    <property type="match status" value="1"/>
</dbReference>
<reference evidence="10" key="3">
    <citation type="submission" date="2025-09" db="UniProtKB">
        <authorList>
            <consortium name="Ensembl"/>
        </authorList>
    </citation>
    <scope>IDENTIFICATION</scope>
</reference>
<dbReference type="InterPro" id="IPR045912">
    <property type="entry name" value="FOXJ2/3-like"/>
</dbReference>
<feature type="region of interest" description="Disordered" evidence="8">
    <location>
        <begin position="620"/>
        <end position="705"/>
    </location>
</feature>
<feature type="compositionally biased region" description="Pro residues" evidence="8">
    <location>
        <begin position="527"/>
        <end position="545"/>
    </location>
</feature>
<dbReference type="InterPro" id="IPR036388">
    <property type="entry name" value="WH-like_DNA-bd_sf"/>
</dbReference>
<feature type="compositionally biased region" description="Pro residues" evidence="8">
    <location>
        <begin position="638"/>
        <end position="651"/>
    </location>
</feature>
<feature type="compositionally biased region" description="Pro residues" evidence="8">
    <location>
        <begin position="201"/>
        <end position="216"/>
    </location>
</feature>
<dbReference type="AlphaFoldDB" id="A0A3P8SLU4"/>
<evidence type="ECO:0000259" key="9">
    <source>
        <dbReference type="PROSITE" id="PS50039"/>
    </source>
</evidence>
<sequence length="705" mass="73936">MSSDLDSSLTSIDWLPQLGISSLRSGRERGGGGGERRKDRGRERGDFLPSVPDPAPATCKGKPPHSYATLIAMAIAAAPERKLSLNDIYTWISDTFPYYSRAGRGWKNSIRHNLSLNKCFRKVPRPQSDPGKGSYWTMDGPSEANQVRALKRPYPEEEEEEEERKEVLQMETPADRGPSPPHPPHPPHPASEASPQAASLSPPPCKQPSPYPPHPSASPSAAPIASINSFTPPQPPASTPSAPPAPPSFSFPSAPPSVPPAPPSFSFPSTPPSVPPAPPAPPSFSFPSAPPSVPPAPPAPPSFSFPSAPPSVPPAPPSFSFPSAPPSVPPAPPAPPSFSFPSAPPSVPPAPPSFSFPSAPPSVPPAPPAPPSFSFPSTPPSVPPAPPAPPSFSFPSAPPSVPPAPPGPPPSFSFTSSDPVPVPSFSCVQNSTLVAAPPIVSLNSSVDPSLRFTFDELHLPDLYASFKSLFKTMRERGGSQSDIVPLTFPSNDTTPLHTPTLLPMSPHPGPPCPPSSGPPSSAAHPGPSAPPGPLGPPSSGPPGPPAVQHTVPPDWFSTTDSLKESFRIASSLDWANIDLSGHPDLLESMRQAELCDWALDPALFTSLCDSLNRFFTQRGMITSPSNPPPTLASLTQPSPLPFPPNGAPPPRRVLGPNLQRPQPTPPANTPAGLSPPSSRQRPPLKSLHSNSEEIQDDFDWDSLLV</sequence>
<dbReference type="InterPro" id="IPR036390">
    <property type="entry name" value="WH_DNA-bd_sf"/>
</dbReference>
<dbReference type="InterPro" id="IPR030456">
    <property type="entry name" value="TF_fork_head_CS_2"/>
</dbReference>
<dbReference type="PROSITE" id="PS50039">
    <property type="entry name" value="FORK_HEAD_3"/>
    <property type="match status" value="1"/>
</dbReference>